<feature type="transmembrane region" description="Helical" evidence="1">
    <location>
        <begin position="134"/>
        <end position="153"/>
    </location>
</feature>
<organism evidence="3 4">
    <name type="scientific">Corynebacterium aquatimens</name>
    <dbReference type="NCBI Taxonomy" id="1190508"/>
    <lineage>
        <taxon>Bacteria</taxon>
        <taxon>Bacillati</taxon>
        <taxon>Actinomycetota</taxon>
        <taxon>Actinomycetes</taxon>
        <taxon>Mycobacteriales</taxon>
        <taxon>Corynebacteriaceae</taxon>
        <taxon>Corynebacterium</taxon>
    </lineage>
</organism>
<keyword evidence="1" id="KW-1133">Transmembrane helix</keyword>
<dbReference type="RefSeq" id="WP_196825085.1">
    <property type="nucleotide sequence ID" value="NZ_CP046980.1"/>
</dbReference>
<feature type="transmembrane region" description="Helical" evidence="1">
    <location>
        <begin position="109"/>
        <end position="128"/>
    </location>
</feature>
<name>A0A931GXX7_9CORY</name>
<gene>
    <name evidence="3" type="ORF">IW254_001713</name>
</gene>
<dbReference type="InterPro" id="IPR012551">
    <property type="entry name" value="DUF1707_SHOCT-like"/>
</dbReference>
<dbReference type="EMBL" id="JADOUE010000001">
    <property type="protein sequence ID" value="MBG6122744.1"/>
    <property type="molecule type" value="Genomic_DNA"/>
</dbReference>
<evidence type="ECO:0000259" key="2">
    <source>
        <dbReference type="Pfam" id="PF08044"/>
    </source>
</evidence>
<protein>
    <recommendedName>
        <fullName evidence="2">DUF1707 domain-containing protein</fullName>
    </recommendedName>
</protein>
<dbReference type="Proteomes" id="UP000658613">
    <property type="component" value="Unassembled WGS sequence"/>
</dbReference>
<accession>A0A931GXX7</accession>
<evidence type="ECO:0000313" key="4">
    <source>
        <dbReference type="Proteomes" id="UP000658613"/>
    </source>
</evidence>
<dbReference type="Pfam" id="PF08044">
    <property type="entry name" value="DUF1707"/>
    <property type="match status" value="1"/>
</dbReference>
<dbReference type="AlphaFoldDB" id="A0A931GXX7"/>
<proteinExistence type="predicted"/>
<feature type="domain" description="DUF1707" evidence="2">
    <location>
        <begin position="14"/>
        <end position="66"/>
    </location>
</feature>
<keyword evidence="4" id="KW-1185">Reference proteome</keyword>
<evidence type="ECO:0000313" key="3">
    <source>
        <dbReference type="EMBL" id="MBG6122744.1"/>
    </source>
</evidence>
<evidence type="ECO:0000256" key="1">
    <source>
        <dbReference type="SAM" id="Phobius"/>
    </source>
</evidence>
<keyword evidence="1" id="KW-0812">Transmembrane</keyword>
<reference evidence="3" key="1">
    <citation type="submission" date="2020-11" db="EMBL/GenBank/DDBJ databases">
        <title>Sequencing the genomes of 1000 actinobacteria strains.</title>
        <authorList>
            <person name="Klenk H.-P."/>
        </authorList>
    </citation>
    <scope>NUCLEOTIDE SEQUENCE</scope>
    <source>
        <strain evidence="3">DSM 45632</strain>
    </source>
</reference>
<keyword evidence="1" id="KW-0472">Membrane</keyword>
<sequence length="215" mass="23994">MTKPYKPDSSSRDIRLSDLERSEALADLSFALGEGRLDQDEFDRRCEEVYEATTKGDLEPLFKDLPIPEPQPNPLVKPVSGSVPGRALEPLYSKGELTKAHASGQNIRLGLLGLGSVGSLVPATIFAGAFGADFFLGLPMLVIPTLYILLYVMKVGPSSWYTPSPAQIERQRLRELRAAQRMDQERRRNERKELTDQITGDALQIAHKTINRFKK</sequence>
<comment type="caution">
    <text evidence="3">The sequence shown here is derived from an EMBL/GenBank/DDBJ whole genome shotgun (WGS) entry which is preliminary data.</text>
</comment>